<protein>
    <submittedName>
        <fullName evidence="1">Molybdopterin synthase sulfur carrier subunit</fullName>
    </submittedName>
</protein>
<dbReference type="EMBL" id="CP035758">
    <property type="protein sequence ID" value="QBD79011.1"/>
    <property type="molecule type" value="Genomic_DNA"/>
</dbReference>
<dbReference type="KEGG" id="kbs:EPA93_24705"/>
<sequence length="92" mass="10142">MATIFFPQVLRPRVGNRASVSIASGGGTIREVIDALEQDFPGLRFNLCYESGAIRPYVNIFLNRENIRYLQGLDTPVPPEARIHILQSVAGG</sequence>
<dbReference type="Proteomes" id="UP000290365">
    <property type="component" value="Chromosome"/>
</dbReference>
<dbReference type="Pfam" id="PF02597">
    <property type="entry name" value="ThiS"/>
    <property type="match status" value="1"/>
</dbReference>
<dbReference type="SUPFAM" id="SSF54285">
    <property type="entry name" value="MoaD/ThiS"/>
    <property type="match status" value="1"/>
</dbReference>
<evidence type="ECO:0000313" key="2">
    <source>
        <dbReference type="Proteomes" id="UP000290365"/>
    </source>
</evidence>
<dbReference type="PANTHER" id="PTHR38031">
    <property type="entry name" value="SULFUR CARRIER PROTEIN SLR0821-RELATED"/>
    <property type="match status" value="1"/>
</dbReference>
<dbReference type="InterPro" id="IPR052045">
    <property type="entry name" value="Sulfur_Carrier/Prot_Modifier"/>
</dbReference>
<keyword evidence="2" id="KW-1185">Reference proteome</keyword>
<evidence type="ECO:0000313" key="1">
    <source>
        <dbReference type="EMBL" id="QBD79011.1"/>
    </source>
</evidence>
<organism evidence="1 2">
    <name type="scientific">Ktedonosporobacter rubrisoli</name>
    <dbReference type="NCBI Taxonomy" id="2509675"/>
    <lineage>
        <taxon>Bacteria</taxon>
        <taxon>Bacillati</taxon>
        <taxon>Chloroflexota</taxon>
        <taxon>Ktedonobacteria</taxon>
        <taxon>Ktedonobacterales</taxon>
        <taxon>Ktedonosporobacteraceae</taxon>
        <taxon>Ktedonosporobacter</taxon>
    </lineage>
</organism>
<proteinExistence type="predicted"/>
<name>A0A4V0YZA2_KTERU</name>
<dbReference type="InterPro" id="IPR012675">
    <property type="entry name" value="Beta-grasp_dom_sf"/>
</dbReference>
<dbReference type="InterPro" id="IPR016155">
    <property type="entry name" value="Mopterin_synth/thiamin_S_b"/>
</dbReference>
<gene>
    <name evidence="1" type="ORF">EPA93_24705</name>
</gene>
<dbReference type="RefSeq" id="WP_129890064.1">
    <property type="nucleotide sequence ID" value="NZ_CP035758.1"/>
</dbReference>
<dbReference type="InterPro" id="IPR003749">
    <property type="entry name" value="ThiS/MoaD-like"/>
</dbReference>
<dbReference type="Gene3D" id="3.10.20.30">
    <property type="match status" value="1"/>
</dbReference>
<dbReference type="AlphaFoldDB" id="A0A4V0YZA2"/>
<dbReference type="PANTHER" id="PTHR38031:SF1">
    <property type="entry name" value="SULFUR CARRIER PROTEIN CYSO"/>
    <property type="match status" value="1"/>
</dbReference>
<accession>A0A4V0YZA2</accession>
<dbReference type="OrthoDB" id="9156098at2"/>
<reference evidence="1 2" key="1">
    <citation type="submission" date="2019-01" db="EMBL/GenBank/DDBJ databases">
        <title>Ktedonosporobacter rubrisoli SCAWS-G2.</title>
        <authorList>
            <person name="Huang Y."/>
            <person name="Yan B."/>
        </authorList>
    </citation>
    <scope>NUCLEOTIDE SEQUENCE [LARGE SCALE GENOMIC DNA]</scope>
    <source>
        <strain evidence="1 2">SCAWS-G2</strain>
    </source>
</reference>